<dbReference type="RefSeq" id="WP_280624869.1">
    <property type="nucleotide sequence ID" value="NZ_CP123498.1"/>
</dbReference>
<dbReference type="AlphaFoldDB" id="A0AA95GJV4"/>
<dbReference type="EMBL" id="CP123504">
    <property type="protein sequence ID" value="WGM01358.1"/>
    <property type="molecule type" value="Genomic_DNA"/>
</dbReference>
<dbReference type="EMBL" id="CP123498">
    <property type="protein sequence ID" value="WGL95696.1"/>
    <property type="molecule type" value="Genomic_DNA"/>
</dbReference>
<keyword evidence="3 5" id="KW-1133">Transmembrane helix</keyword>
<dbReference type="GO" id="GO:0005886">
    <property type="term" value="C:plasma membrane"/>
    <property type="evidence" value="ECO:0007669"/>
    <property type="project" value="UniProtKB-SubCell"/>
</dbReference>
<dbReference type="InterPro" id="IPR003510">
    <property type="entry name" value="Fumarate_red_C"/>
</dbReference>
<evidence type="ECO:0000256" key="3">
    <source>
        <dbReference type="ARBA" id="ARBA00022989"/>
    </source>
</evidence>
<evidence type="ECO:0000256" key="1">
    <source>
        <dbReference type="ARBA" id="ARBA00022475"/>
    </source>
</evidence>
<evidence type="ECO:0000256" key="4">
    <source>
        <dbReference type="ARBA" id="ARBA00023136"/>
    </source>
</evidence>
<keyword evidence="1 5" id="KW-1003">Cell membrane</keyword>
<dbReference type="NCBIfam" id="NF003445">
    <property type="entry name" value="PRK04987.1"/>
    <property type="match status" value="1"/>
</dbReference>
<dbReference type="GO" id="GO:0045283">
    <property type="term" value="C:fumarate reductase complex"/>
    <property type="evidence" value="ECO:0007669"/>
    <property type="project" value="UniProtKB-UniRule"/>
</dbReference>
<evidence type="ECO:0000313" key="7">
    <source>
        <dbReference type="EMBL" id="WGM01358.1"/>
    </source>
</evidence>
<sequence length="130" mass="15083">MTTKRKPYVREMSSNWWQQIGFYRFYVLREATAIPQIWFSLVLLYGVFSLQAGPESWSNYVALLHNPIVLLINIFTLIATLFHTKTWFELAPKAVNIVIKNKKIAQESIIKLLWGITFLITIIILAVALI</sequence>
<dbReference type="SUPFAM" id="SSF81343">
    <property type="entry name" value="Fumarate reductase respiratory complex transmembrane subunits"/>
    <property type="match status" value="1"/>
</dbReference>
<keyword evidence="2 5" id="KW-0812">Transmembrane</keyword>
<evidence type="ECO:0000313" key="8">
    <source>
        <dbReference type="Proteomes" id="UP001177597"/>
    </source>
</evidence>
<evidence type="ECO:0000313" key="6">
    <source>
        <dbReference type="EMBL" id="WGL95696.1"/>
    </source>
</evidence>
<keyword evidence="6" id="KW-0560">Oxidoreductase</keyword>
<dbReference type="HAMAP" id="MF_00708">
    <property type="entry name" value="Fumarate_red_C"/>
    <property type="match status" value="1"/>
</dbReference>
<name>A0AA95GJV4_9GAMM</name>
<dbReference type="Proteomes" id="UP001177595">
    <property type="component" value="Chromosome"/>
</dbReference>
<dbReference type="Proteomes" id="UP001177597">
    <property type="component" value="Chromosome"/>
</dbReference>
<dbReference type="Pfam" id="PF02300">
    <property type="entry name" value="Fumarate_red_C"/>
    <property type="match status" value="1"/>
</dbReference>
<reference evidence="6" key="1">
    <citation type="submission" date="2023-04" db="EMBL/GenBank/DDBJ databases">
        <title>Genome dynamics across the evolutionary transition to endosymbiosis.</title>
        <authorList>
            <person name="Siozios S."/>
            <person name="Nadal-Jimenez P."/>
            <person name="Azagi T."/>
            <person name="Sprong H."/>
            <person name="Frost C.L."/>
            <person name="Parratt S.R."/>
            <person name="Taylor G."/>
            <person name="Brettell L."/>
            <person name="Lew K.C."/>
            <person name="Croft L."/>
            <person name="King K.C."/>
            <person name="Brockhurst M.A."/>
            <person name="Hypsa V."/>
            <person name="Novakova E."/>
            <person name="Darby A.C."/>
            <person name="Hurst G.D.D."/>
        </authorList>
    </citation>
    <scope>NUCLEOTIDE SEQUENCE</scope>
    <source>
        <strain evidence="6">AIh</strain>
        <strain evidence="7">APv</strain>
    </source>
</reference>
<gene>
    <name evidence="5 6" type="primary">frdC</name>
    <name evidence="6" type="ORF">QE207_03545</name>
    <name evidence="7" type="ORF">QE210_16315</name>
</gene>
<organism evidence="6 8">
    <name type="scientific">Arsenophonus nasoniae</name>
    <name type="common">son-killer infecting Nasonia vitripennis</name>
    <dbReference type="NCBI Taxonomy" id="638"/>
    <lineage>
        <taxon>Bacteria</taxon>
        <taxon>Pseudomonadati</taxon>
        <taxon>Pseudomonadota</taxon>
        <taxon>Gammaproteobacteria</taxon>
        <taxon>Enterobacterales</taxon>
        <taxon>Morganellaceae</taxon>
        <taxon>Arsenophonus</taxon>
    </lineage>
</organism>
<protein>
    <recommendedName>
        <fullName evidence="5">Fumarate reductase subunit C</fullName>
    </recommendedName>
    <alternativeName>
        <fullName evidence="5">Fumarate reductase 15 kDa hydrophobic protein</fullName>
    </alternativeName>
    <alternativeName>
        <fullName evidence="5">Quinol-fumarate reductase subunit C</fullName>
        <shortName evidence="5">QFR subunit C</shortName>
    </alternativeName>
</protein>
<feature type="transmembrane region" description="Helical" evidence="5">
    <location>
        <begin position="109"/>
        <end position="129"/>
    </location>
</feature>
<dbReference type="Gene3D" id="1.20.1300.10">
    <property type="entry name" value="Fumarate reductase/succinate dehydrogenase, transmembrane subunit"/>
    <property type="match status" value="1"/>
</dbReference>
<feature type="transmembrane region" description="Helical" evidence="5">
    <location>
        <begin position="21"/>
        <end position="48"/>
    </location>
</feature>
<comment type="similarity">
    <text evidence="5">Belongs to the FrdC family.</text>
</comment>
<dbReference type="PIRSF" id="PIRSF000180">
    <property type="entry name" value="FrdC"/>
    <property type="match status" value="1"/>
</dbReference>
<accession>A0AA95GJV4</accession>
<feature type="transmembrane region" description="Helical" evidence="5">
    <location>
        <begin position="68"/>
        <end position="88"/>
    </location>
</feature>
<comment type="subcellular location">
    <subcellularLocation>
        <location evidence="5">Cell membrane</location>
        <topology evidence="5">Multi-pass membrane protein</topology>
    </subcellularLocation>
</comment>
<proteinExistence type="inferred from homology"/>
<dbReference type="GO" id="GO:0000104">
    <property type="term" value="F:succinate dehydrogenase activity"/>
    <property type="evidence" value="ECO:0007669"/>
    <property type="project" value="UniProtKB-UniRule"/>
</dbReference>
<keyword evidence="4 5" id="KW-0472">Membrane</keyword>
<comment type="subunit">
    <text evidence="5">Part of an enzyme complex containing four subunits: a flavoprotein (FrdA), an iron-sulfur protein (FrdB), and two hydrophobic anchor proteins (FrdC and FrdD).</text>
</comment>
<dbReference type="CDD" id="cd00546">
    <property type="entry name" value="QFR_TypeD_subunitC"/>
    <property type="match status" value="1"/>
</dbReference>
<evidence type="ECO:0000256" key="2">
    <source>
        <dbReference type="ARBA" id="ARBA00022692"/>
    </source>
</evidence>
<evidence type="ECO:0000256" key="5">
    <source>
        <dbReference type="HAMAP-Rule" id="MF_00708"/>
    </source>
</evidence>
<dbReference type="InterPro" id="IPR034804">
    <property type="entry name" value="SQR/QFR_C/D"/>
</dbReference>
<comment type="function">
    <text evidence="5">Two distinct, membrane-bound, FAD-containing enzymes are responsible for the catalysis of fumarate and succinate interconversion; fumarate reductase is used in anaerobic growth, and succinate dehydrogenase is used in aerobic growth. Anchors the catalytic components of the fumarate reductase complex to the cell inner membrane, binds quinones.</text>
</comment>